<gene>
    <name evidence="3" type="ORF">S01H1_55723</name>
</gene>
<proteinExistence type="inferred from homology"/>
<evidence type="ECO:0000256" key="1">
    <source>
        <dbReference type="ARBA" id="ARBA00010928"/>
    </source>
</evidence>
<accession>X0W7X1</accession>
<dbReference type="Gene3D" id="3.30.360.10">
    <property type="entry name" value="Dihydrodipicolinate Reductase, domain 2"/>
    <property type="match status" value="1"/>
</dbReference>
<dbReference type="GO" id="GO:0016491">
    <property type="term" value="F:oxidoreductase activity"/>
    <property type="evidence" value="ECO:0007669"/>
    <property type="project" value="UniProtKB-KW"/>
</dbReference>
<dbReference type="EMBL" id="BARS01036236">
    <property type="protein sequence ID" value="GAG27029.1"/>
    <property type="molecule type" value="Genomic_DNA"/>
</dbReference>
<organism evidence="3">
    <name type="scientific">marine sediment metagenome</name>
    <dbReference type="NCBI Taxonomy" id="412755"/>
    <lineage>
        <taxon>unclassified sequences</taxon>
        <taxon>metagenomes</taxon>
        <taxon>ecological metagenomes</taxon>
    </lineage>
</organism>
<protein>
    <recommendedName>
        <fullName evidence="4">Gfo/Idh/MocA-like oxidoreductase C-terminal domain-containing protein</fullName>
    </recommendedName>
</protein>
<sequence>PATIRLRELIASQLGVPRLLFCHQRSVADPSAKQVLNCKTSHSACRNLLEQIDWCRYVADREPTAVTGVIHQSNEGPGAEDYEMLSLDFSPRGNPGSGPLAQISCGQYVPSDWQEASGYRPLAALEVSCERGIAFVDPPATLVWFDEAGRHQESLDSDRSVGEQLLMHFFRSVTSLVRRTCDLEDAYRAICVVQAARRSHEEGRRIEL</sequence>
<evidence type="ECO:0000256" key="2">
    <source>
        <dbReference type="ARBA" id="ARBA00023002"/>
    </source>
</evidence>
<comment type="similarity">
    <text evidence="1">Belongs to the Gfo/Idh/MocA family.</text>
</comment>
<dbReference type="PANTHER" id="PTHR43708">
    <property type="entry name" value="CONSERVED EXPRESSED OXIDOREDUCTASE (EUROFUNG)"/>
    <property type="match status" value="1"/>
</dbReference>
<dbReference type="InterPro" id="IPR051317">
    <property type="entry name" value="Gfo/Idh/MocA_oxidoreduct"/>
</dbReference>
<feature type="non-terminal residue" evidence="3">
    <location>
        <position position="1"/>
    </location>
</feature>
<evidence type="ECO:0000313" key="3">
    <source>
        <dbReference type="EMBL" id="GAG27029.1"/>
    </source>
</evidence>
<dbReference type="AlphaFoldDB" id="X0W7X1"/>
<evidence type="ECO:0008006" key="4">
    <source>
        <dbReference type="Google" id="ProtNLM"/>
    </source>
</evidence>
<name>X0W7X1_9ZZZZ</name>
<reference evidence="3" key="1">
    <citation type="journal article" date="2014" name="Front. Microbiol.">
        <title>High frequency of phylogenetically diverse reductive dehalogenase-homologous genes in deep subseafloor sedimentary metagenomes.</title>
        <authorList>
            <person name="Kawai M."/>
            <person name="Futagami T."/>
            <person name="Toyoda A."/>
            <person name="Takaki Y."/>
            <person name="Nishi S."/>
            <person name="Hori S."/>
            <person name="Arai W."/>
            <person name="Tsubouchi T."/>
            <person name="Morono Y."/>
            <person name="Uchiyama I."/>
            <person name="Ito T."/>
            <person name="Fujiyama A."/>
            <person name="Inagaki F."/>
            <person name="Takami H."/>
        </authorList>
    </citation>
    <scope>NUCLEOTIDE SEQUENCE</scope>
    <source>
        <strain evidence="3">Expedition CK06-06</strain>
    </source>
</reference>
<keyword evidence="2" id="KW-0560">Oxidoreductase</keyword>
<dbReference type="PANTHER" id="PTHR43708:SF5">
    <property type="entry name" value="CONSERVED EXPRESSED OXIDOREDUCTASE (EUROFUNG)-RELATED"/>
    <property type="match status" value="1"/>
</dbReference>
<comment type="caution">
    <text evidence="3">The sequence shown here is derived from an EMBL/GenBank/DDBJ whole genome shotgun (WGS) entry which is preliminary data.</text>
</comment>
<dbReference type="SUPFAM" id="SSF55347">
    <property type="entry name" value="Glyceraldehyde-3-phosphate dehydrogenase-like, C-terminal domain"/>
    <property type="match status" value="1"/>
</dbReference>